<reference evidence="1 2" key="1">
    <citation type="submission" date="2018-08" db="EMBL/GenBank/DDBJ databases">
        <title>Recombination of ecologically and evolutionarily significant loci maintains genetic cohesion in the Pseudomonas syringae species complex.</title>
        <authorList>
            <person name="Dillon M."/>
            <person name="Thakur S."/>
            <person name="Almeida R.N.D."/>
            <person name="Weir B.S."/>
            <person name="Guttman D.S."/>
        </authorList>
    </citation>
    <scope>NUCLEOTIDE SEQUENCE [LARGE SCALE GENOMIC DNA]</scope>
    <source>
        <strain evidence="1 2">ICMP 4388</strain>
    </source>
</reference>
<name>A0A0Q0BTA2_PSEAP</name>
<accession>A0A0Q0BTA2</accession>
<dbReference type="AlphaFoldDB" id="A0A0Q0BTA2"/>
<gene>
    <name evidence="1" type="ORF">ALQ37_200126</name>
</gene>
<evidence type="ECO:0000313" key="1">
    <source>
        <dbReference type="EMBL" id="RMO65372.1"/>
    </source>
</evidence>
<evidence type="ECO:0000313" key="2">
    <source>
        <dbReference type="Proteomes" id="UP000274541"/>
    </source>
</evidence>
<sequence length="197" mass="21853">MSTRLTLDEKNDLINEAMKSSIRHNAEVRCESIDGGSGLYMEGYYLRYKNDKDKIIKAAGIDASRVTPEENIENILIGKEIISEILNKPEFSRLQSQIKDGHLSIDISTPVTSLKFSDEIANHVGKSKALAISERVNADGRLIGLDYFIPALEGSRSTLGTALKDTSDYVKDVLGEIKNKAVVKQEEKPVVRAKLKM</sequence>
<proteinExistence type="predicted"/>
<dbReference type="Proteomes" id="UP000274541">
    <property type="component" value="Unassembled WGS sequence"/>
</dbReference>
<protein>
    <submittedName>
        <fullName evidence="1">Uncharacterized protein</fullName>
    </submittedName>
</protein>
<dbReference type="EMBL" id="RBPX01000180">
    <property type="protein sequence ID" value="RMO65372.1"/>
    <property type="molecule type" value="Genomic_DNA"/>
</dbReference>
<organism evidence="1 2">
    <name type="scientific">Pseudomonas syringae pv. aptata</name>
    <dbReference type="NCBI Taxonomy" id="83167"/>
    <lineage>
        <taxon>Bacteria</taxon>
        <taxon>Pseudomonadati</taxon>
        <taxon>Pseudomonadota</taxon>
        <taxon>Gammaproteobacteria</taxon>
        <taxon>Pseudomonadales</taxon>
        <taxon>Pseudomonadaceae</taxon>
        <taxon>Pseudomonas</taxon>
        <taxon>Pseudomonas syringae</taxon>
    </lineage>
</organism>
<comment type="caution">
    <text evidence="1">The sequence shown here is derived from an EMBL/GenBank/DDBJ whole genome shotgun (WGS) entry which is preliminary data.</text>
</comment>